<accession>A0A6N3T305</accession>
<dbReference type="Proteomes" id="UP000321104">
    <property type="component" value="Unassembled WGS sequence"/>
</dbReference>
<dbReference type="Pfam" id="PF02358">
    <property type="entry name" value="Trehalose_PPase"/>
    <property type="match status" value="1"/>
</dbReference>
<keyword evidence="4" id="KW-0460">Magnesium</keyword>
<evidence type="ECO:0000313" key="5">
    <source>
        <dbReference type="EMBL" id="GAN61815.1"/>
    </source>
</evidence>
<organism evidence="6 8">
    <name type="scientific">Acetobacter indonesiensis</name>
    <dbReference type="NCBI Taxonomy" id="104101"/>
    <lineage>
        <taxon>Bacteria</taxon>
        <taxon>Pseudomonadati</taxon>
        <taxon>Pseudomonadota</taxon>
        <taxon>Alphaproteobacteria</taxon>
        <taxon>Acetobacterales</taxon>
        <taxon>Acetobacteraceae</taxon>
        <taxon>Acetobacter</taxon>
    </lineage>
</organism>
<comment type="caution">
    <text evidence="6">The sequence shown here is derived from an EMBL/GenBank/DDBJ whole genome shotgun (WGS) entry which is preliminary data.</text>
</comment>
<evidence type="ECO:0000256" key="1">
    <source>
        <dbReference type="ARBA" id="ARBA00005199"/>
    </source>
</evidence>
<evidence type="ECO:0000313" key="8">
    <source>
        <dbReference type="Proteomes" id="UP000321104"/>
    </source>
</evidence>
<dbReference type="InterPro" id="IPR003337">
    <property type="entry name" value="Trehalose_PPase"/>
</dbReference>
<proteinExistence type="inferred from homology"/>
<evidence type="ECO:0000256" key="4">
    <source>
        <dbReference type="RuleBase" id="RU361117"/>
    </source>
</evidence>
<keyword evidence="4" id="KW-0479">Metal-binding</keyword>
<evidence type="ECO:0000256" key="3">
    <source>
        <dbReference type="ARBA" id="ARBA00022801"/>
    </source>
</evidence>
<protein>
    <recommendedName>
        <fullName evidence="4">Trehalose 6-phosphate phosphatase</fullName>
        <ecNumber evidence="4">3.1.3.12</ecNumber>
    </recommendedName>
</protein>
<reference evidence="6 8" key="2">
    <citation type="submission" date="2019-07" db="EMBL/GenBank/DDBJ databases">
        <title>Whole genome shotgun sequence of Acetobacter indonesiensis NBRC 16471.</title>
        <authorList>
            <person name="Hosoyama A."/>
            <person name="Uohara A."/>
            <person name="Ohji S."/>
            <person name="Ichikawa N."/>
        </authorList>
    </citation>
    <scope>NUCLEOTIDE SEQUENCE [LARGE SCALE GENOMIC DNA]</scope>
    <source>
        <strain evidence="6 8">NBRC 16471</strain>
    </source>
</reference>
<dbReference type="NCBIfam" id="TIGR00685">
    <property type="entry name" value="T6PP"/>
    <property type="match status" value="1"/>
</dbReference>
<dbReference type="EMBL" id="BJXQ01000008">
    <property type="protein sequence ID" value="GEN03641.1"/>
    <property type="molecule type" value="Genomic_DNA"/>
</dbReference>
<dbReference type="InterPro" id="IPR044651">
    <property type="entry name" value="OTSB-like"/>
</dbReference>
<gene>
    <name evidence="6" type="primary">otsB</name>
    <name evidence="5" type="ORF">Abin_002_071</name>
    <name evidence="6" type="ORF">AIN02nite_16660</name>
</gene>
<evidence type="ECO:0000313" key="7">
    <source>
        <dbReference type="Proteomes" id="UP000032673"/>
    </source>
</evidence>
<dbReference type="GO" id="GO:0005992">
    <property type="term" value="P:trehalose biosynthetic process"/>
    <property type="evidence" value="ECO:0007669"/>
    <property type="project" value="UniProtKB-UniPathway"/>
</dbReference>
<comment type="cofactor">
    <cofactor evidence="4">
        <name>Mg(2+)</name>
        <dbReference type="ChEBI" id="CHEBI:18420"/>
    </cofactor>
</comment>
<keyword evidence="7" id="KW-1185">Reference proteome</keyword>
<dbReference type="SUPFAM" id="SSF56784">
    <property type="entry name" value="HAD-like"/>
    <property type="match status" value="1"/>
</dbReference>
<comment type="function">
    <text evidence="4">Removes the phosphate from trehalose 6-phosphate to produce free trehalose.</text>
</comment>
<dbReference type="GO" id="GO:0046872">
    <property type="term" value="F:metal ion binding"/>
    <property type="evidence" value="ECO:0007669"/>
    <property type="project" value="UniProtKB-KW"/>
</dbReference>
<dbReference type="UniPathway" id="UPA00299"/>
<name>A0A6N3T305_9PROT</name>
<comment type="catalytic activity">
    <reaction evidence="4">
        <text>alpha,alpha-trehalose 6-phosphate + H2O = alpha,alpha-trehalose + phosphate</text>
        <dbReference type="Rhea" id="RHEA:23420"/>
        <dbReference type="ChEBI" id="CHEBI:15377"/>
        <dbReference type="ChEBI" id="CHEBI:16551"/>
        <dbReference type="ChEBI" id="CHEBI:43474"/>
        <dbReference type="ChEBI" id="CHEBI:58429"/>
        <dbReference type="EC" id="3.1.3.12"/>
    </reaction>
</comment>
<dbReference type="InterPro" id="IPR023214">
    <property type="entry name" value="HAD_sf"/>
</dbReference>
<dbReference type="AlphaFoldDB" id="A0A6N3T305"/>
<evidence type="ECO:0000256" key="2">
    <source>
        <dbReference type="ARBA" id="ARBA00008770"/>
    </source>
</evidence>
<dbReference type="Gene3D" id="3.30.70.1020">
    <property type="entry name" value="Trehalose-6-phosphate phosphatase related protein, domain 2"/>
    <property type="match status" value="1"/>
</dbReference>
<comment type="pathway">
    <text evidence="1 4">Glycan biosynthesis; trehalose biosynthesis.</text>
</comment>
<dbReference type="InterPro" id="IPR036412">
    <property type="entry name" value="HAD-like_sf"/>
</dbReference>
<dbReference type="Gene3D" id="3.40.50.1000">
    <property type="entry name" value="HAD superfamily/HAD-like"/>
    <property type="match status" value="1"/>
</dbReference>
<dbReference type="EMBL" id="BAMW01000002">
    <property type="protein sequence ID" value="GAN61815.1"/>
    <property type="molecule type" value="Genomic_DNA"/>
</dbReference>
<dbReference type="PANTHER" id="PTHR43768:SF3">
    <property type="entry name" value="TREHALOSE 6-PHOSPHATE PHOSPHATASE"/>
    <property type="match status" value="1"/>
</dbReference>
<dbReference type="PANTHER" id="PTHR43768">
    <property type="entry name" value="TREHALOSE 6-PHOSPHATE PHOSPHATASE"/>
    <property type="match status" value="1"/>
</dbReference>
<dbReference type="CDD" id="cd01627">
    <property type="entry name" value="HAD_TPP"/>
    <property type="match status" value="1"/>
</dbReference>
<dbReference type="InterPro" id="IPR006379">
    <property type="entry name" value="HAD-SF_hydro_IIB"/>
</dbReference>
<evidence type="ECO:0000313" key="6">
    <source>
        <dbReference type="EMBL" id="GEN03641.1"/>
    </source>
</evidence>
<comment type="similarity">
    <text evidence="2 4">Belongs to the trehalose phosphatase family.</text>
</comment>
<dbReference type="EC" id="3.1.3.12" evidence="4"/>
<keyword evidence="3 4" id="KW-0378">Hydrolase</keyword>
<reference evidence="5 7" key="1">
    <citation type="submission" date="2012-11" db="EMBL/GenBank/DDBJ databases">
        <title>Whole genome sequence of Acetobacter indonesiensis 5H-1.</title>
        <authorList>
            <person name="Azuma Y."/>
            <person name="Higashiura N."/>
            <person name="Hirakawa H."/>
            <person name="Matsushita K."/>
        </authorList>
    </citation>
    <scope>NUCLEOTIDE SEQUENCE [LARGE SCALE GENOMIC DNA]</scope>
    <source>
        <strain evidence="5 7">5H-1</strain>
    </source>
</reference>
<dbReference type="Proteomes" id="UP000032673">
    <property type="component" value="Unassembled WGS sequence"/>
</dbReference>
<sequence>MGCDAACITQGEVLVVRTLSDSEVHQKAQIPSLAQAAFLLDFDGTLVDIAPSPEAVVVPEGLADTLRHLRAACGDALAVISGRPIDQIDHFLGDIPFAVAGEHGIAVRHRPGGPIERAALPTVPFHWLEEARALVASWPGTRLEHKQAGFVLHYRAAPEAGNAIREAAESWMRDADGAFHLQAAKMAWEIRPTGIDKGYAVSLLMETVPFAGRKPVFVGDDVTDEDGIKTAVRLGGIGLRIPADFPTPAAFRTWLASLVAGIGTEG</sequence>
<dbReference type="NCBIfam" id="TIGR01484">
    <property type="entry name" value="HAD-SF-IIB"/>
    <property type="match status" value="1"/>
</dbReference>
<dbReference type="GO" id="GO:0004805">
    <property type="term" value="F:trehalose-phosphatase activity"/>
    <property type="evidence" value="ECO:0007669"/>
    <property type="project" value="UniProtKB-EC"/>
</dbReference>